<gene>
    <name evidence="1" type="ORF">SAMN04488090_4342</name>
</gene>
<dbReference type="Pfam" id="PF25593">
    <property type="entry name" value="GldD_lipo"/>
    <property type="match status" value="1"/>
</dbReference>
<sequence length="185" mass="21126">MIAGLLFLAGCNSDFTPKPKGFPRIDLPPHAYQPLTEDHPYTFEYSKAAVIKPDTFKGAEPHWIFVYYPDLQANIQLTYKPVQGSKERLRGFISDAYLLASKHQDKAFASKDAMVKGRSGQNFVLLEIEGDVPSHMQFFTTDSTRHYLRGAVYLRTATENDSLLPVVDYLKKDVMHLINTLRWKK</sequence>
<accession>A0A1G9WD80</accession>
<dbReference type="AlphaFoldDB" id="A0A1G9WD80"/>
<reference evidence="1 2" key="1">
    <citation type="submission" date="2016-10" db="EMBL/GenBank/DDBJ databases">
        <authorList>
            <person name="de Groot N.N."/>
        </authorList>
    </citation>
    <scope>NUCLEOTIDE SEQUENCE [LARGE SCALE GENOMIC DNA]</scope>
    <source>
        <strain evidence="1 2">DSM 21668</strain>
    </source>
</reference>
<dbReference type="Proteomes" id="UP000198901">
    <property type="component" value="Unassembled WGS sequence"/>
</dbReference>
<evidence type="ECO:0000313" key="1">
    <source>
        <dbReference type="EMBL" id="SDM82478.1"/>
    </source>
</evidence>
<name>A0A1G9WD80_9BACT</name>
<keyword evidence="2" id="KW-1185">Reference proteome</keyword>
<dbReference type="EMBL" id="FNGS01000009">
    <property type="protein sequence ID" value="SDM82478.1"/>
    <property type="molecule type" value="Genomic_DNA"/>
</dbReference>
<organism evidence="1 2">
    <name type="scientific">Siphonobacter aquaeclarae</name>
    <dbReference type="NCBI Taxonomy" id="563176"/>
    <lineage>
        <taxon>Bacteria</taxon>
        <taxon>Pseudomonadati</taxon>
        <taxon>Bacteroidota</taxon>
        <taxon>Cytophagia</taxon>
        <taxon>Cytophagales</taxon>
        <taxon>Cytophagaceae</taxon>
        <taxon>Siphonobacter</taxon>
    </lineage>
</organism>
<protein>
    <submittedName>
        <fullName evidence="1">Protein involved in gliding motility GldD</fullName>
    </submittedName>
</protein>
<dbReference type="InterPro" id="IPR019850">
    <property type="entry name" value="GldD-like"/>
</dbReference>
<dbReference type="STRING" id="563176.SAMN04488090_4342"/>
<dbReference type="NCBIfam" id="TIGR03512">
    <property type="entry name" value="GldD_lipo"/>
    <property type="match status" value="1"/>
</dbReference>
<proteinExistence type="predicted"/>
<evidence type="ECO:0000313" key="2">
    <source>
        <dbReference type="Proteomes" id="UP000198901"/>
    </source>
</evidence>